<sequence>GSNLEKESLFRELIWKKGQSRISLQTLQLPIKDGAQLQHLAGCGTLGGGNSNNRMMIKGAPNNTLVEALEADSFTYRCPTIKLVSKVWQVTKALMGYNEVTEYTPLWHNKNLAEIRGIERPWEWERQGISRLIQLYEDNLMKSFLDLRQEFNTSNKAFYKYLQIRHASQAQFRSQIIEWTQIPVLLKIINSASTKGLISKMYTSLGERIISG</sequence>
<reference evidence="2" key="1">
    <citation type="journal article" date="2017" name="Nat. Commun.">
        <title>The North American bullfrog draft genome provides insight into hormonal regulation of long noncoding RNA.</title>
        <authorList>
            <person name="Hammond S.A."/>
            <person name="Warren R.L."/>
            <person name="Vandervalk B.P."/>
            <person name="Kucuk E."/>
            <person name="Khan H."/>
            <person name="Gibb E.A."/>
            <person name="Pandoh P."/>
            <person name="Kirk H."/>
            <person name="Zhao Y."/>
            <person name="Jones M."/>
            <person name="Mungall A.J."/>
            <person name="Coope R."/>
            <person name="Pleasance S."/>
            <person name="Moore R.A."/>
            <person name="Holt R.A."/>
            <person name="Round J.M."/>
            <person name="Ohora S."/>
            <person name="Walle B.V."/>
            <person name="Veldhoen N."/>
            <person name="Helbing C.C."/>
            <person name="Birol I."/>
        </authorList>
    </citation>
    <scope>NUCLEOTIDE SEQUENCE [LARGE SCALE GENOMIC DNA]</scope>
</reference>
<evidence type="ECO:0000313" key="2">
    <source>
        <dbReference type="Proteomes" id="UP000228934"/>
    </source>
</evidence>
<protein>
    <submittedName>
        <fullName evidence="1">Uncharacterized protein</fullName>
    </submittedName>
</protein>
<organism evidence="1 2">
    <name type="scientific">Aquarana catesbeiana</name>
    <name type="common">American bullfrog</name>
    <name type="synonym">Rana catesbeiana</name>
    <dbReference type="NCBI Taxonomy" id="8400"/>
    <lineage>
        <taxon>Eukaryota</taxon>
        <taxon>Metazoa</taxon>
        <taxon>Chordata</taxon>
        <taxon>Craniata</taxon>
        <taxon>Vertebrata</taxon>
        <taxon>Euteleostomi</taxon>
        <taxon>Amphibia</taxon>
        <taxon>Batrachia</taxon>
        <taxon>Anura</taxon>
        <taxon>Neobatrachia</taxon>
        <taxon>Ranoidea</taxon>
        <taxon>Ranidae</taxon>
        <taxon>Aquarana</taxon>
    </lineage>
</organism>
<accession>A0A2G9QC53</accession>
<proteinExistence type="predicted"/>
<keyword evidence="2" id="KW-1185">Reference proteome</keyword>
<dbReference type="EMBL" id="KZ060213">
    <property type="protein sequence ID" value="PIO12633.1"/>
    <property type="molecule type" value="Genomic_DNA"/>
</dbReference>
<name>A0A2G9QC53_AQUCT</name>
<feature type="non-terminal residue" evidence="1">
    <location>
        <position position="212"/>
    </location>
</feature>
<dbReference type="Proteomes" id="UP000228934">
    <property type="component" value="Unassembled WGS sequence"/>
</dbReference>
<dbReference type="OrthoDB" id="416119at2759"/>
<dbReference type="AlphaFoldDB" id="A0A2G9QC53"/>
<evidence type="ECO:0000313" key="1">
    <source>
        <dbReference type="EMBL" id="PIO12633.1"/>
    </source>
</evidence>
<feature type="non-terminal residue" evidence="1">
    <location>
        <position position="1"/>
    </location>
</feature>
<gene>
    <name evidence="1" type="ORF">AB205_0199540</name>
</gene>